<evidence type="ECO:0000313" key="2">
    <source>
        <dbReference type="EMBL" id="KAG9068605.1"/>
    </source>
</evidence>
<accession>A0A9P8BUE4</accession>
<dbReference type="InterPro" id="IPR050767">
    <property type="entry name" value="Sel1_AlgK"/>
</dbReference>
<dbReference type="Proteomes" id="UP000707451">
    <property type="component" value="Unassembled WGS sequence"/>
</dbReference>
<reference evidence="2" key="1">
    <citation type="submission" date="2021-06" db="EMBL/GenBank/DDBJ databases">
        <title>Genome Sequence of Mortierella hyaline Strain SCG-10, a Cold-Adapted, Nitrate-Reducing Fungus Isolated from Soil in Minnesota, USA.</title>
        <authorList>
            <person name="Aldossari N."/>
        </authorList>
    </citation>
    <scope>NUCLEOTIDE SEQUENCE</scope>
    <source>
        <strain evidence="2">SCG-10</strain>
    </source>
</reference>
<comment type="caution">
    <text evidence="2">The sequence shown here is derived from an EMBL/GenBank/DDBJ whole genome shotgun (WGS) entry which is preliminary data.</text>
</comment>
<dbReference type="Pfam" id="PF08238">
    <property type="entry name" value="Sel1"/>
    <property type="match status" value="4"/>
</dbReference>
<gene>
    <name evidence="2" type="ORF">KI688_010881</name>
</gene>
<dbReference type="Gene3D" id="1.25.40.10">
    <property type="entry name" value="Tetratricopeptide repeat domain"/>
    <property type="match status" value="1"/>
</dbReference>
<proteinExistence type="inferred from homology"/>
<dbReference type="PANTHER" id="PTHR11102">
    <property type="entry name" value="SEL-1-LIKE PROTEIN"/>
    <property type="match status" value="1"/>
</dbReference>
<sequence length="316" mass="36325">MNWYLMSAEQEYATAQYQIGHLYYHGHGVPQDCVRAMEWYLKAAEGGYTESQFSIGELYYFARDYAQVMDWYLKAANQGDTFAQNSIGVLHYRSRSVSQDCTQAMDWFLKAAKQRYGDHTKVAKWFSKAADRGNNAKRELEAFKNKGVADANESPTFGASKESAAWVETKQETWKLLLPLLDKIITLERKRPIRPTICSKVQHLKSSALERKTTIAWDMYEVQFISEFFDGRTSITGARLDGVVEVGHFDRHCDDDAYEVQSAMPLEAWLNLVKGSMEQFKHRAVEDRLKSADLVVNELTDFVNWQIDTMDPDAFL</sequence>
<name>A0A9P8BUE4_9FUNG</name>
<dbReference type="SUPFAM" id="SSF81901">
    <property type="entry name" value="HCP-like"/>
    <property type="match status" value="1"/>
</dbReference>
<evidence type="ECO:0000313" key="3">
    <source>
        <dbReference type="Proteomes" id="UP000707451"/>
    </source>
</evidence>
<comment type="similarity">
    <text evidence="1">Belongs to the sel-1 family.</text>
</comment>
<dbReference type="OrthoDB" id="272077at2759"/>
<dbReference type="EMBL" id="JAHRHY010000006">
    <property type="protein sequence ID" value="KAG9068605.1"/>
    <property type="molecule type" value="Genomic_DNA"/>
</dbReference>
<keyword evidence="3" id="KW-1185">Reference proteome</keyword>
<dbReference type="SMART" id="SM00671">
    <property type="entry name" value="SEL1"/>
    <property type="match status" value="3"/>
</dbReference>
<dbReference type="InterPro" id="IPR011990">
    <property type="entry name" value="TPR-like_helical_dom_sf"/>
</dbReference>
<evidence type="ECO:0008006" key="4">
    <source>
        <dbReference type="Google" id="ProtNLM"/>
    </source>
</evidence>
<evidence type="ECO:0000256" key="1">
    <source>
        <dbReference type="ARBA" id="ARBA00038101"/>
    </source>
</evidence>
<protein>
    <recommendedName>
        <fullName evidence="4">HCP-like protein</fullName>
    </recommendedName>
</protein>
<organism evidence="2 3">
    <name type="scientific">Linnemannia hyalina</name>
    <dbReference type="NCBI Taxonomy" id="64524"/>
    <lineage>
        <taxon>Eukaryota</taxon>
        <taxon>Fungi</taxon>
        <taxon>Fungi incertae sedis</taxon>
        <taxon>Mucoromycota</taxon>
        <taxon>Mortierellomycotina</taxon>
        <taxon>Mortierellomycetes</taxon>
        <taxon>Mortierellales</taxon>
        <taxon>Mortierellaceae</taxon>
        <taxon>Linnemannia</taxon>
    </lineage>
</organism>
<dbReference type="InterPro" id="IPR006597">
    <property type="entry name" value="Sel1-like"/>
</dbReference>
<dbReference type="AlphaFoldDB" id="A0A9P8BUE4"/>
<dbReference type="PANTHER" id="PTHR11102:SF160">
    <property type="entry name" value="ERAD-ASSOCIATED E3 UBIQUITIN-PROTEIN LIGASE COMPONENT HRD3"/>
    <property type="match status" value="1"/>
</dbReference>